<dbReference type="Proteomes" id="UP000326546">
    <property type="component" value="Chromosome"/>
</dbReference>
<accession>A0A5J6V8Y7</accession>
<name>A0A5J6V8Y7_9MICO</name>
<dbReference type="NCBIfam" id="TIGR04034">
    <property type="entry name" value="export_SdpA"/>
    <property type="match status" value="1"/>
</dbReference>
<gene>
    <name evidence="2" type="ORF">FY030_12780</name>
</gene>
<dbReference type="OrthoDB" id="799068at2"/>
<feature type="region of interest" description="Disordered" evidence="1">
    <location>
        <begin position="1"/>
        <end position="25"/>
    </location>
</feature>
<dbReference type="AlphaFoldDB" id="A0A5J6V8Y7"/>
<organism evidence="2 3">
    <name type="scientific">Ornithinimicrobium pratense</name>
    <dbReference type="NCBI Taxonomy" id="2593973"/>
    <lineage>
        <taxon>Bacteria</taxon>
        <taxon>Bacillati</taxon>
        <taxon>Actinomycetota</taxon>
        <taxon>Actinomycetes</taxon>
        <taxon>Micrococcales</taxon>
        <taxon>Ornithinimicrobiaceae</taxon>
        <taxon>Ornithinimicrobium</taxon>
    </lineage>
</organism>
<evidence type="ECO:0000313" key="2">
    <source>
        <dbReference type="EMBL" id="QFG69462.1"/>
    </source>
</evidence>
<dbReference type="Pfam" id="PF17418">
    <property type="entry name" value="SdpA"/>
    <property type="match status" value="1"/>
</dbReference>
<dbReference type="KEGG" id="serw:FY030_12780"/>
<sequence>MAIETMAQPEVAATEVSAPPGDPGPARPEVKVPRVILLLCAAVLALVGVYDVKTHVPANILDLPVHAQVKPVLRATLPQGWAFFTRSPREENLRVYPVTADGLAPHVQAAIADPGHAFGLDRAVRAQGTESALVQYAAPAGAWVDCEGPRPECLEQALVQARDGDLPEVANPALRTTICGPVVLSIERAGAWAYRDLVADNVRSTQYAVVEATC</sequence>
<keyword evidence="3" id="KW-1185">Reference proteome</keyword>
<dbReference type="InterPro" id="IPR023902">
    <property type="entry name" value="Sporulation_SdpA"/>
</dbReference>
<reference evidence="2 3" key="1">
    <citation type="submission" date="2019-09" db="EMBL/GenBank/DDBJ databases">
        <title>Serinicoccus pratensis sp. nov., isolated from meadow soil.</title>
        <authorList>
            <person name="Zhang W."/>
        </authorList>
    </citation>
    <scope>NUCLEOTIDE SEQUENCE [LARGE SCALE GENOMIC DNA]</scope>
    <source>
        <strain evidence="2 3">W204</strain>
    </source>
</reference>
<protein>
    <submittedName>
        <fullName evidence="2">SdpA family antimicrobial peptide system protein</fullName>
    </submittedName>
</protein>
<evidence type="ECO:0000313" key="3">
    <source>
        <dbReference type="Proteomes" id="UP000326546"/>
    </source>
</evidence>
<proteinExistence type="predicted"/>
<evidence type="ECO:0000256" key="1">
    <source>
        <dbReference type="SAM" id="MobiDB-lite"/>
    </source>
</evidence>
<dbReference type="EMBL" id="CP044427">
    <property type="protein sequence ID" value="QFG69462.1"/>
    <property type="molecule type" value="Genomic_DNA"/>
</dbReference>
<dbReference type="RefSeq" id="WP_158061836.1">
    <property type="nucleotide sequence ID" value="NZ_CP044427.1"/>
</dbReference>